<protein>
    <submittedName>
        <fullName evidence="1">Uncharacterized protein</fullName>
    </submittedName>
</protein>
<evidence type="ECO:0000313" key="2">
    <source>
        <dbReference type="Proteomes" id="UP001597203"/>
    </source>
</evidence>
<keyword evidence="2" id="KW-1185">Reference proteome</keyword>
<organism evidence="1 2">
    <name type="scientific">Sphingobium olei</name>
    <dbReference type="NCBI Taxonomy" id="420955"/>
    <lineage>
        <taxon>Bacteria</taxon>
        <taxon>Pseudomonadati</taxon>
        <taxon>Pseudomonadota</taxon>
        <taxon>Alphaproteobacteria</taxon>
        <taxon>Sphingomonadales</taxon>
        <taxon>Sphingomonadaceae</taxon>
        <taxon>Sphingobium</taxon>
    </lineage>
</organism>
<sequence length="203" mass="21672">MNILPAIMAAIRHVFESIVVMRNSHQQAQGSRCGAKSLIFGRQVPLCFKVFSISQTCKAWAATNVVPVNINAGNNIPSCPGLGVSVIAPTQISPHTQIARNGVKLRAKIRGADQLTKLGSGSDRESRHCIGNLSLSRKRAFAQIDNPIITSAKIVDTISTATITSITFRHHRKHGAGGLQLGVADRQLHPDAKHTASDTAAMA</sequence>
<evidence type="ECO:0000313" key="1">
    <source>
        <dbReference type="EMBL" id="MFD1104169.1"/>
    </source>
</evidence>
<dbReference type="Proteomes" id="UP001597203">
    <property type="component" value="Unassembled WGS sequence"/>
</dbReference>
<accession>A0ABW3NYF5</accession>
<dbReference type="RefSeq" id="WP_380909317.1">
    <property type="nucleotide sequence ID" value="NZ_JBHTLS010000075.1"/>
</dbReference>
<name>A0ABW3NYF5_9SPHN</name>
<reference evidence="2" key="1">
    <citation type="journal article" date="2019" name="Int. J. Syst. Evol. Microbiol.">
        <title>The Global Catalogue of Microorganisms (GCM) 10K type strain sequencing project: providing services to taxonomists for standard genome sequencing and annotation.</title>
        <authorList>
            <consortium name="The Broad Institute Genomics Platform"/>
            <consortium name="The Broad Institute Genome Sequencing Center for Infectious Disease"/>
            <person name="Wu L."/>
            <person name="Ma J."/>
        </authorList>
    </citation>
    <scope>NUCLEOTIDE SEQUENCE [LARGE SCALE GENOMIC DNA]</scope>
    <source>
        <strain evidence="2">CCUG 54329</strain>
    </source>
</reference>
<dbReference type="EMBL" id="JBHTLS010000075">
    <property type="protein sequence ID" value="MFD1104169.1"/>
    <property type="molecule type" value="Genomic_DNA"/>
</dbReference>
<gene>
    <name evidence="1" type="ORF">ACFQ24_04590</name>
</gene>
<comment type="caution">
    <text evidence="1">The sequence shown here is derived from an EMBL/GenBank/DDBJ whole genome shotgun (WGS) entry which is preliminary data.</text>
</comment>
<proteinExistence type="predicted"/>